<organism evidence="3 4">
    <name type="scientific">Desulfallas thermosapovorans DSM 6562</name>
    <dbReference type="NCBI Taxonomy" id="1121431"/>
    <lineage>
        <taxon>Bacteria</taxon>
        <taxon>Bacillati</taxon>
        <taxon>Bacillota</taxon>
        <taxon>Clostridia</taxon>
        <taxon>Eubacteriales</taxon>
        <taxon>Desulfallaceae</taxon>
        <taxon>Desulfallas</taxon>
    </lineage>
</organism>
<accession>A0A5S4ZU56</accession>
<feature type="domain" description="Sporulation protein YpeB N-terminal" evidence="2">
    <location>
        <begin position="31"/>
        <end position="161"/>
    </location>
</feature>
<feature type="domain" description="Sporulation protein YpeB PepSY1 and PepSY2" evidence="1">
    <location>
        <begin position="181"/>
        <end position="377"/>
    </location>
</feature>
<dbReference type="EMBL" id="VNHM01000004">
    <property type="protein sequence ID" value="TYO96520.1"/>
    <property type="molecule type" value="Genomic_DNA"/>
</dbReference>
<sequence>MRKWFAALGILAAAALGIGYWGYQEHNSKLALQTVINNSYQRAFYNLTDHVQTMEVLLGKSLVLADPEKSEQFFEEIWQQANQALDSLTQLPVGDAVLGRTSKFITQLGDYSNMLARQVDEGKPLTPEQWDTLNRLYNQASELNKELNNIHAGMADGSLNLYELAVAGTSRLARQGQKLASDNFQTIDRQMQAYPTLIYDGPFSDHLEQGKARGITGENISQARAKSIAMQYYDNPGDVNVVAQVTGEVDGNIRAHRVEIARRQGGKVVGEPAVADVSIQGGHLIWMVIPRSVDEANWSIDQAQSRAAEYLKDRGYKNMQLSYHQRNDHTVTFNYALKQDGVIIYPDLVKVTVALDNGQVVAFDARSYLMSHHPRKLARPKVTERQARLLVSDRLNIEGTGRLAVIPVGVEDEILTWEFKGTRGNETYLVYINALTGDEENVLRLVKSAGGELTL</sequence>
<dbReference type="GO" id="GO:0009847">
    <property type="term" value="P:spore germination"/>
    <property type="evidence" value="ECO:0007669"/>
    <property type="project" value="InterPro"/>
</dbReference>
<dbReference type="AlphaFoldDB" id="A0A5S4ZU56"/>
<protein>
    <submittedName>
        <fullName evidence="3">Germination protein YpeB</fullName>
    </submittedName>
</protein>
<dbReference type="Pfam" id="PF14620">
    <property type="entry name" value="YPEB_PepSY1-2"/>
    <property type="match status" value="1"/>
</dbReference>
<reference evidence="3 4" key="1">
    <citation type="submission" date="2019-07" db="EMBL/GenBank/DDBJ databases">
        <title>Genomic Encyclopedia of Type Strains, Phase I: the one thousand microbial genomes (KMG-I) project.</title>
        <authorList>
            <person name="Kyrpides N."/>
        </authorList>
    </citation>
    <scope>NUCLEOTIDE SEQUENCE [LARGE SCALE GENOMIC DNA]</scope>
    <source>
        <strain evidence="3 4">DSM 6562</strain>
    </source>
</reference>
<name>A0A5S4ZU56_9FIRM</name>
<comment type="caution">
    <text evidence="3">The sequence shown here is derived from an EMBL/GenBank/DDBJ whole genome shotgun (WGS) entry which is preliminary data.</text>
</comment>
<evidence type="ECO:0000313" key="4">
    <source>
        <dbReference type="Proteomes" id="UP000323166"/>
    </source>
</evidence>
<evidence type="ECO:0000259" key="2">
    <source>
        <dbReference type="Pfam" id="PF20769"/>
    </source>
</evidence>
<proteinExistence type="predicted"/>
<evidence type="ECO:0000259" key="1">
    <source>
        <dbReference type="Pfam" id="PF14620"/>
    </source>
</evidence>
<dbReference type="InterPro" id="IPR014239">
    <property type="entry name" value="YpeB_PepSY1-2"/>
</dbReference>
<dbReference type="NCBIfam" id="TIGR02889">
    <property type="entry name" value="spore_YpeB"/>
    <property type="match status" value="1"/>
</dbReference>
<evidence type="ECO:0000313" key="3">
    <source>
        <dbReference type="EMBL" id="TYO96520.1"/>
    </source>
</evidence>
<dbReference type="RefSeq" id="WP_166511027.1">
    <property type="nucleotide sequence ID" value="NZ_VNHM01000004.1"/>
</dbReference>
<gene>
    <name evidence="3" type="ORF">LX24_00988</name>
</gene>
<keyword evidence="4" id="KW-1185">Reference proteome</keyword>
<dbReference type="Proteomes" id="UP000323166">
    <property type="component" value="Unassembled WGS sequence"/>
</dbReference>
<dbReference type="InterPro" id="IPR048402">
    <property type="entry name" value="YpeB_N"/>
</dbReference>
<dbReference type="Pfam" id="PF20769">
    <property type="entry name" value="YPEB_N"/>
    <property type="match status" value="1"/>
</dbReference>